<name>A0ABP0BFP6_9PEZI</name>
<reference evidence="8 9" key="1">
    <citation type="submission" date="2024-01" db="EMBL/GenBank/DDBJ databases">
        <authorList>
            <person name="Allen C."/>
            <person name="Tagirdzhanova G."/>
        </authorList>
    </citation>
    <scope>NUCLEOTIDE SEQUENCE [LARGE SCALE GENOMIC DNA]</scope>
</reference>
<evidence type="ECO:0000256" key="2">
    <source>
        <dbReference type="ARBA" id="ARBA00022723"/>
    </source>
</evidence>
<dbReference type="InterPro" id="IPR007219">
    <property type="entry name" value="XnlR_reg_dom"/>
</dbReference>
<evidence type="ECO:0000256" key="1">
    <source>
        <dbReference type="ARBA" id="ARBA00004123"/>
    </source>
</evidence>
<keyword evidence="4" id="KW-0804">Transcription</keyword>
<dbReference type="SUPFAM" id="SSF54427">
    <property type="entry name" value="NTF2-like"/>
    <property type="match status" value="1"/>
</dbReference>
<evidence type="ECO:0000313" key="8">
    <source>
        <dbReference type="EMBL" id="CAK7218378.1"/>
    </source>
</evidence>
<dbReference type="CDD" id="cd12148">
    <property type="entry name" value="fungal_TF_MHR"/>
    <property type="match status" value="1"/>
</dbReference>
<keyword evidence="5" id="KW-0539">Nucleus</keyword>
<dbReference type="Pfam" id="PF04082">
    <property type="entry name" value="Fungal_trans"/>
    <property type="match status" value="1"/>
</dbReference>
<dbReference type="Proteomes" id="UP001642406">
    <property type="component" value="Unassembled WGS sequence"/>
</dbReference>
<dbReference type="InterPro" id="IPR050815">
    <property type="entry name" value="TF_fung"/>
</dbReference>
<evidence type="ECO:0000256" key="4">
    <source>
        <dbReference type="ARBA" id="ARBA00023163"/>
    </source>
</evidence>
<comment type="caution">
    <text evidence="8">The sequence shown here is derived from an EMBL/GenBank/DDBJ whole genome shotgun (WGS) entry which is preliminary data.</text>
</comment>
<organism evidence="8 9">
    <name type="scientific">Sporothrix bragantina</name>
    <dbReference type="NCBI Taxonomy" id="671064"/>
    <lineage>
        <taxon>Eukaryota</taxon>
        <taxon>Fungi</taxon>
        <taxon>Dikarya</taxon>
        <taxon>Ascomycota</taxon>
        <taxon>Pezizomycotina</taxon>
        <taxon>Sordariomycetes</taxon>
        <taxon>Sordariomycetidae</taxon>
        <taxon>Ophiostomatales</taxon>
        <taxon>Ophiostomataceae</taxon>
        <taxon>Sporothrix</taxon>
    </lineage>
</organism>
<evidence type="ECO:0000256" key="5">
    <source>
        <dbReference type="ARBA" id="ARBA00023242"/>
    </source>
</evidence>
<evidence type="ECO:0000256" key="3">
    <source>
        <dbReference type="ARBA" id="ARBA00023015"/>
    </source>
</evidence>
<feature type="domain" description="Xylanolytic transcriptional activator regulatory" evidence="7">
    <location>
        <begin position="332"/>
        <end position="404"/>
    </location>
</feature>
<sequence>MSLAGTLHASNELVVDEFLRTPYWESPDAEARLLSTDCTLEFPYAPPGMPKAFPPVKRPVLFDWLRRTVKNWTLAEVEKFPTKNPTRFWVESRTTADVTWGGPFTRKFDCTHIQLIVIEDGKVSIARTWSDPVAYYLGAGMNLSVFYYSGVFDRLPESQTPVYEPLRPADEAEAAVTTPSFHQDEFLDPDVVIVETYGSLGRMQWDPSGAVAGYTQDYDATSSIDRDLSDELVDLYFRYIHVACHNLFHRPSFAAAVQSGTVPKILFFGAAALCARFSSHSSLANVEPRERGRPYAREAERLLDLHDISLTTIQACILLGQISSVEGEPATESVFFSIASRMALILDLPHAPAATPLQRELNLRAWWSIIATDTWSSSALGIPRAIDPLADYTTVPMPMDERAFICLPSDDDDKEEGVTSLRQPAITTSTLRPPCGPEHSLIAQMIWLNQLLYRITCMNADVAAGRIQAAAIEPTIHRLSTALDDWSDALPADMRNTSDNMTYWADQGFGRIFVNLHLNYNYAAQLLFYQFLHWNQDADADADANADTASPATVTAPPIPSANLYAQKCTTHAAALCALVYHARTHRDTDVSYSLVGHMLVVASTVQIYTLLFSADEAAIAAARDRLERNFEIITTLRRYWPCVDASLGRLRAFQNACLRCKEQSFRLDRWMLRFVLDYGQAIQEREETDAADEGDGGDEAYGTEDAGRLFGPGDLTVV</sequence>
<dbReference type="EMBL" id="CAWUHC010000023">
    <property type="protein sequence ID" value="CAK7218378.1"/>
    <property type="molecule type" value="Genomic_DNA"/>
</dbReference>
<dbReference type="SMART" id="SM00906">
    <property type="entry name" value="Fungal_trans"/>
    <property type="match status" value="1"/>
</dbReference>
<dbReference type="Gene3D" id="3.10.450.50">
    <property type="match status" value="1"/>
</dbReference>
<evidence type="ECO:0000256" key="6">
    <source>
        <dbReference type="SAM" id="MobiDB-lite"/>
    </source>
</evidence>
<keyword evidence="3" id="KW-0805">Transcription regulation</keyword>
<proteinExistence type="predicted"/>
<dbReference type="PANTHER" id="PTHR47338">
    <property type="entry name" value="ZN(II)2CYS6 TRANSCRIPTION FACTOR (EUROFUNG)-RELATED"/>
    <property type="match status" value="1"/>
</dbReference>
<gene>
    <name evidence="8" type="ORF">SBRCBS47491_003489</name>
</gene>
<dbReference type="InterPro" id="IPR032710">
    <property type="entry name" value="NTF2-like_dom_sf"/>
</dbReference>
<keyword evidence="2" id="KW-0479">Metal-binding</keyword>
<feature type="compositionally biased region" description="Acidic residues" evidence="6">
    <location>
        <begin position="687"/>
        <end position="703"/>
    </location>
</feature>
<evidence type="ECO:0000313" key="9">
    <source>
        <dbReference type="Proteomes" id="UP001642406"/>
    </source>
</evidence>
<protein>
    <recommendedName>
        <fullName evidence="7">Xylanolytic transcriptional activator regulatory domain-containing protein</fullName>
    </recommendedName>
</protein>
<evidence type="ECO:0000259" key="7">
    <source>
        <dbReference type="SMART" id="SM00906"/>
    </source>
</evidence>
<dbReference type="PANTHER" id="PTHR47338:SF16">
    <property type="entry name" value="TRANSCRIPTION FACTOR, PUTATIVE (AFU_ORTHOLOGUE AFUA_2G09360)-RELATED"/>
    <property type="match status" value="1"/>
</dbReference>
<accession>A0ABP0BFP6</accession>
<comment type="subcellular location">
    <subcellularLocation>
        <location evidence="1">Nucleus</location>
    </subcellularLocation>
</comment>
<keyword evidence="9" id="KW-1185">Reference proteome</keyword>
<feature type="region of interest" description="Disordered" evidence="6">
    <location>
        <begin position="687"/>
        <end position="719"/>
    </location>
</feature>